<sequence>MAKAHEAMIIARTTTKSAMQYATDKTGVQMKANIPKDHCRQSCHVVKAETSWEKKSTAERKVLVYRRIRRQGHSKHRRRN</sequence>
<evidence type="ECO:0000313" key="1">
    <source>
        <dbReference type="EMBL" id="KAJ5168441.1"/>
    </source>
</evidence>
<dbReference type="Proteomes" id="UP001149163">
    <property type="component" value="Unassembled WGS sequence"/>
</dbReference>
<gene>
    <name evidence="1" type="ORF">N7482_004035</name>
</gene>
<evidence type="ECO:0000313" key="2">
    <source>
        <dbReference type="Proteomes" id="UP001149163"/>
    </source>
</evidence>
<protein>
    <submittedName>
        <fullName evidence="1">Uncharacterized protein</fullName>
    </submittedName>
</protein>
<organism evidence="1 2">
    <name type="scientific">Penicillium canariense</name>
    <dbReference type="NCBI Taxonomy" id="189055"/>
    <lineage>
        <taxon>Eukaryota</taxon>
        <taxon>Fungi</taxon>
        <taxon>Dikarya</taxon>
        <taxon>Ascomycota</taxon>
        <taxon>Pezizomycotina</taxon>
        <taxon>Eurotiomycetes</taxon>
        <taxon>Eurotiomycetidae</taxon>
        <taxon>Eurotiales</taxon>
        <taxon>Aspergillaceae</taxon>
        <taxon>Penicillium</taxon>
    </lineage>
</organism>
<dbReference type="GeneID" id="81425336"/>
<dbReference type="AlphaFoldDB" id="A0A9W9I5U2"/>
<accession>A0A9W9I5U2</accession>
<dbReference type="RefSeq" id="XP_056544902.1">
    <property type="nucleotide sequence ID" value="XM_056686160.1"/>
</dbReference>
<dbReference type="EMBL" id="JAPQKN010000002">
    <property type="protein sequence ID" value="KAJ5168441.1"/>
    <property type="molecule type" value="Genomic_DNA"/>
</dbReference>
<comment type="caution">
    <text evidence="1">The sequence shown here is derived from an EMBL/GenBank/DDBJ whole genome shotgun (WGS) entry which is preliminary data.</text>
</comment>
<keyword evidence="2" id="KW-1185">Reference proteome</keyword>
<name>A0A9W9I5U2_9EURO</name>
<proteinExistence type="predicted"/>
<reference evidence="1" key="2">
    <citation type="journal article" date="2023" name="IMA Fungus">
        <title>Comparative genomic study of the Penicillium genus elucidates a diverse pangenome and 15 lateral gene transfer events.</title>
        <authorList>
            <person name="Petersen C."/>
            <person name="Sorensen T."/>
            <person name="Nielsen M.R."/>
            <person name="Sondergaard T.E."/>
            <person name="Sorensen J.L."/>
            <person name="Fitzpatrick D.A."/>
            <person name="Frisvad J.C."/>
            <person name="Nielsen K.L."/>
        </authorList>
    </citation>
    <scope>NUCLEOTIDE SEQUENCE</scope>
    <source>
        <strain evidence="1">IBT 26290</strain>
    </source>
</reference>
<reference evidence="1" key="1">
    <citation type="submission" date="2022-11" db="EMBL/GenBank/DDBJ databases">
        <authorList>
            <person name="Petersen C."/>
        </authorList>
    </citation>
    <scope>NUCLEOTIDE SEQUENCE</scope>
    <source>
        <strain evidence="1">IBT 26290</strain>
    </source>
</reference>